<dbReference type="RefSeq" id="WP_066152048.1">
    <property type="nucleotide sequence ID" value="NZ_CP020814.1"/>
</dbReference>
<dbReference type="InterPro" id="IPR002155">
    <property type="entry name" value="Thiolase"/>
</dbReference>
<dbReference type="Gene3D" id="3.40.47.10">
    <property type="match status" value="2"/>
</dbReference>
<dbReference type="InterPro" id="IPR020616">
    <property type="entry name" value="Thiolase_N"/>
</dbReference>
<dbReference type="InterPro" id="IPR020617">
    <property type="entry name" value="Thiolase_C"/>
</dbReference>
<feature type="active site" description="Proton acceptor" evidence="6">
    <location>
        <position position="381"/>
    </location>
</feature>
<evidence type="ECO:0000313" key="10">
    <source>
        <dbReference type="EMBL" id="ARK29982.1"/>
    </source>
</evidence>
<evidence type="ECO:0000313" key="11">
    <source>
        <dbReference type="Proteomes" id="UP000193006"/>
    </source>
</evidence>
<dbReference type="STRING" id="199441.BkAM31D_08975"/>
<dbReference type="Pfam" id="PF02803">
    <property type="entry name" value="Thiolase_C"/>
    <property type="match status" value="1"/>
</dbReference>
<dbReference type="KEGG" id="bkw:BkAM31D_08975"/>
<dbReference type="PIRSF" id="PIRSF000429">
    <property type="entry name" value="Ac-CoA_Ac_transf"/>
    <property type="match status" value="1"/>
</dbReference>
<dbReference type="PANTHER" id="PTHR18919">
    <property type="entry name" value="ACETYL-COA C-ACYLTRANSFERASE"/>
    <property type="match status" value="1"/>
</dbReference>
<feature type="active site" description="Proton acceptor" evidence="6">
    <location>
        <position position="351"/>
    </location>
</feature>
<dbReference type="EMBL" id="CP020814">
    <property type="protein sequence ID" value="ARK29982.1"/>
    <property type="molecule type" value="Genomic_DNA"/>
</dbReference>
<evidence type="ECO:0000259" key="8">
    <source>
        <dbReference type="Pfam" id="PF00108"/>
    </source>
</evidence>
<dbReference type="PANTHER" id="PTHR18919:SF107">
    <property type="entry name" value="ACETYL-COA ACETYLTRANSFERASE, CYTOSOLIC"/>
    <property type="match status" value="1"/>
</dbReference>
<keyword evidence="4 7" id="KW-0012">Acyltransferase</keyword>
<dbReference type="EC" id="2.3.1.9" evidence="2"/>
<evidence type="ECO:0000256" key="4">
    <source>
        <dbReference type="ARBA" id="ARBA00023315"/>
    </source>
</evidence>
<feature type="active site" description="Acyl-thioester intermediate" evidence="6">
    <location>
        <position position="88"/>
    </location>
</feature>
<dbReference type="Proteomes" id="UP000193006">
    <property type="component" value="Chromosome"/>
</dbReference>
<dbReference type="PROSITE" id="PS00737">
    <property type="entry name" value="THIOLASE_2"/>
    <property type="match status" value="1"/>
</dbReference>
<evidence type="ECO:0000256" key="5">
    <source>
        <dbReference type="ARBA" id="ARBA00030755"/>
    </source>
</evidence>
<reference evidence="10 11" key="1">
    <citation type="submission" date="2017-04" db="EMBL/GenBank/DDBJ databases">
        <title>Bacillus krulwichiae AM31D Genome sequencing and assembly.</title>
        <authorList>
            <person name="Krulwich T.A."/>
            <person name="Anastor L."/>
            <person name="Ehrlich R."/>
            <person name="Ehrlich G.D."/>
            <person name="Janto B."/>
        </authorList>
    </citation>
    <scope>NUCLEOTIDE SEQUENCE [LARGE SCALE GENOMIC DNA]</scope>
    <source>
        <strain evidence="10 11">AM31D</strain>
    </source>
</reference>
<keyword evidence="3 7" id="KW-0808">Transferase</keyword>
<dbReference type="GO" id="GO:0003985">
    <property type="term" value="F:acetyl-CoA C-acetyltransferase activity"/>
    <property type="evidence" value="ECO:0007669"/>
    <property type="project" value="UniProtKB-EC"/>
</dbReference>
<evidence type="ECO:0000256" key="1">
    <source>
        <dbReference type="ARBA" id="ARBA00010982"/>
    </source>
</evidence>
<organism evidence="10 11">
    <name type="scientific">Halalkalibacter krulwichiae</name>
    <dbReference type="NCBI Taxonomy" id="199441"/>
    <lineage>
        <taxon>Bacteria</taxon>
        <taxon>Bacillati</taxon>
        <taxon>Bacillota</taxon>
        <taxon>Bacilli</taxon>
        <taxon>Bacillales</taxon>
        <taxon>Bacillaceae</taxon>
        <taxon>Halalkalibacter</taxon>
    </lineage>
</organism>
<comment type="similarity">
    <text evidence="1 7">Belongs to the thiolase-like superfamily. Thiolase family.</text>
</comment>
<dbReference type="InterPro" id="IPR020613">
    <property type="entry name" value="Thiolase_CS"/>
</dbReference>
<dbReference type="PROSITE" id="PS00099">
    <property type="entry name" value="THIOLASE_3"/>
    <property type="match status" value="1"/>
</dbReference>
<dbReference type="Pfam" id="PF00108">
    <property type="entry name" value="Thiolase_N"/>
    <property type="match status" value="1"/>
</dbReference>
<keyword evidence="11" id="KW-1185">Reference proteome</keyword>
<accession>A0A1X9MHP2</accession>
<evidence type="ECO:0000256" key="7">
    <source>
        <dbReference type="RuleBase" id="RU003557"/>
    </source>
</evidence>
<gene>
    <name evidence="10" type="primary">thlA_1</name>
    <name evidence="10" type="ORF">BkAM31D_08975</name>
</gene>
<evidence type="ECO:0000256" key="2">
    <source>
        <dbReference type="ARBA" id="ARBA00012705"/>
    </source>
</evidence>
<dbReference type="InterPro" id="IPR020610">
    <property type="entry name" value="Thiolase_AS"/>
</dbReference>
<dbReference type="InterPro" id="IPR016039">
    <property type="entry name" value="Thiolase-like"/>
</dbReference>
<dbReference type="SUPFAM" id="SSF53901">
    <property type="entry name" value="Thiolase-like"/>
    <property type="match status" value="2"/>
</dbReference>
<dbReference type="AlphaFoldDB" id="A0A1X9MHP2"/>
<dbReference type="NCBIfam" id="TIGR01930">
    <property type="entry name" value="AcCoA-C-Actrans"/>
    <property type="match status" value="1"/>
</dbReference>
<feature type="domain" description="Thiolase N-terminal" evidence="8">
    <location>
        <begin position="5"/>
        <end position="265"/>
    </location>
</feature>
<feature type="domain" description="Thiolase C-terminal" evidence="9">
    <location>
        <begin position="273"/>
        <end position="393"/>
    </location>
</feature>
<sequence>MKNPVIVDSVRTAVGRLGGSLKTVEVDFLAAKVIDEVVSRSGIEKEVVDEVILGQGKQSTDTPNLARLATLRAQLPIEVPGYTVHRQCGSGIQAVNNAAQQIHCGLSDVVIAGGAESMSTAPYYIRNARFGYGAGNGEILDPNTESQPRSQPIEDYGHLTMGMTAENLAEKYNITREEQDEFALRSQHLALQAIESGRFKDEIVGYETRVKRESVMFDIDEHPRNTTLEKLSTLKPVFKKNGTVTAGNSSGRNDGASAILLMSEEAASRYSIKPKAKVIAQASVGVSPDIMGIGPVPATMKALKMAGLTFDDIGLVELNEAFSAQALAVLKEWNIGVNKVNVNGGAIALGHPIGATGAILLTKLLHEMERRGEKYGLVTLCTAGGLGISTIIENMQV</sequence>
<protein>
    <recommendedName>
        <fullName evidence="2">acetyl-CoA C-acetyltransferase</fullName>
        <ecNumber evidence="2">2.3.1.9</ecNumber>
    </recommendedName>
    <alternativeName>
        <fullName evidence="5">Acetoacetyl-CoA thiolase</fullName>
    </alternativeName>
</protein>
<evidence type="ECO:0000256" key="3">
    <source>
        <dbReference type="ARBA" id="ARBA00022679"/>
    </source>
</evidence>
<evidence type="ECO:0000256" key="6">
    <source>
        <dbReference type="PIRSR" id="PIRSR000429-1"/>
    </source>
</evidence>
<dbReference type="FunFam" id="3.40.47.10:FF:000010">
    <property type="entry name" value="Acetyl-CoA acetyltransferase (Thiolase)"/>
    <property type="match status" value="1"/>
</dbReference>
<dbReference type="CDD" id="cd00751">
    <property type="entry name" value="thiolase"/>
    <property type="match status" value="1"/>
</dbReference>
<proteinExistence type="inferred from homology"/>
<evidence type="ECO:0000259" key="9">
    <source>
        <dbReference type="Pfam" id="PF02803"/>
    </source>
</evidence>
<name>A0A1X9MHP2_9BACI</name>